<gene>
    <name evidence="1" type="ORF">AB6A40_003328</name>
</gene>
<comment type="caution">
    <text evidence="1">The sequence shown here is derived from an EMBL/GenBank/DDBJ whole genome shotgun (WGS) entry which is preliminary data.</text>
</comment>
<protein>
    <submittedName>
        <fullName evidence="1">Uncharacterized protein</fullName>
    </submittedName>
</protein>
<reference evidence="1 2" key="1">
    <citation type="submission" date="2024-08" db="EMBL/GenBank/DDBJ databases">
        <title>Gnathostoma spinigerum genome.</title>
        <authorList>
            <person name="Gonzalez-Bertolin B."/>
            <person name="Monzon S."/>
            <person name="Zaballos A."/>
            <person name="Jimenez P."/>
            <person name="Dekumyoy P."/>
            <person name="Varona S."/>
            <person name="Cuesta I."/>
            <person name="Sumanam S."/>
            <person name="Adisakwattana P."/>
            <person name="Gasser R.B."/>
            <person name="Hernandez-Gonzalez A."/>
            <person name="Young N.D."/>
            <person name="Perteguer M.J."/>
        </authorList>
    </citation>
    <scope>NUCLEOTIDE SEQUENCE [LARGE SCALE GENOMIC DNA]</scope>
    <source>
        <strain evidence="1">AL3</strain>
        <tissue evidence="1">Liver</tissue>
    </source>
</reference>
<sequence>MYRRRMVRRQRRKKTESISKHPEVAFSRFVRVYEVEKTEYSDEDESDFEYDCSVGGGMGHHNSDAGLNLEERLDKRLRILDEADEEMEDKSDDRSLKRTSSGRLDWIRRSFSKKKERERAAKIEVNDGVVMACGQSTQTAVSAFAALNNIANPHRTLTGANNCDCNWFNAARRYRLRKSVFRMQQQYFEFYVRTRIFTRPPDAVVQYLLRFKLLRTLIERVDRQENGEIPKTGSCYCRQIARIYSEYCRLFKEITEMKFEVKQEELPPTLKLFY</sequence>
<organism evidence="1 2">
    <name type="scientific">Gnathostoma spinigerum</name>
    <dbReference type="NCBI Taxonomy" id="75299"/>
    <lineage>
        <taxon>Eukaryota</taxon>
        <taxon>Metazoa</taxon>
        <taxon>Ecdysozoa</taxon>
        <taxon>Nematoda</taxon>
        <taxon>Chromadorea</taxon>
        <taxon>Rhabditida</taxon>
        <taxon>Spirurina</taxon>
        <taxon>Gnathostomatomorpha</taxon>
        <taxon>Gnathostomatoidea</taxon>
        <taxon>Gnathostomatidae</taxon>
        <taxon>Gnathostoma</taxon>
    </lineage>
</organism>
<accession>A0ABD6E991</accession>
<keyword evidence="2" id="KW-1185">Reference proteome</keyword>
<proteinExistence type="predicted"/>
<name>A0ABD6E991_9BILA</name>
<dbReference type="AlphaFoldDB" id="A0ABD6E991"/>
<dbReference type="Proteomes" id="UP001608902">
    <property type="component" value="Unassembled WGS sequence"/>
</dbReference>
<evidence type="ECO:0000313" key="2">
    <source>
        <dbReference type="Proteomes" id="UP001608902"/>
    </source>
</evidence>
<dbReference type="EMBL" id="JBGFUD010001680">
    <property type="protein sequence ID" value="MFH4976619.1"/>
    <property type="molecule type" value="Genomic_DNA"/>
</dbReference>
<evidence type="ECO:0000313" key="1">
    <source>
        <dbReference type="EMBL" id="MFH4976619.1"/>
    </source>
</evidence>